<proteinExistence type="predicted"/>
<name>A0A6I4VU88_9BACL</name>
<dbReference type="AlphaFoldDB" id="A0A6I4VU88"/>
<comment type="caution">
    <text evidence="1">The sequence shown here is derived from an EMBL/GenBank/DDBJ whole genome shotgun (WGS) entry which is preliminary data.</text>
</comment>
<evidence type="ECO:0000313" key="2">
    <source>
        <dbReference type="Proteomes" id="UP000430692"/>
    </source>
</evidence>
<dbReference type="Gene3D" id="1.10.3210.10">
    <property type="entry name" value="Hypothetical protein af1432"/>
    <property type="match status" value="1"/>
</dbReference>
<dbReference type="GO" id="GO:0002953">
    <property type="term" value="F:5'-deoxynucleotidase activity"/>
    <property type="evidence" value="ECO:0007669"/>
    <property type="project" value="UniProtKB-EC"/>
</dbReference>
<gene>
    <name evidence="1" type="ORF">GSM42_15725</name>
</gene>
<dbReference type="Proteomes" id="UP000430692">
    <property type="component" value="Unassembled WGS sequence"/>
</dbReference>
<keyword evidence="2" id="KW-1185">Reference proteome</keyword>
<organism evidence="1 2">
    <name type="scientific">Shimazuella alba</name>
    <dbReference type="NCBI Taxonomy" id="2690964"/>
    <lineage>
        <taxon>Bacteria</taxon>
        <taxon>Bacillati</taxon>
        <taxon>Bacillota</taxon>
        <taxon>Bacilli</taxon>
        <taxon>Bacillales</taxon>
        <taxon>Thermoactinomycetaceae</taxon>
        <taxon>Shimazuella</taxon>
    </lineage>
</organism>
<dbReference type="RefSeq" id="WP_160802482.1">
    <property type="nucleotide sequence ID" value="NZ_WUUL01000011.1"/>
</dbReference>
<dbReference type="NCBIfam" id="NF003009">
    <property type="entry name" value="PRK03826.1"/>
    <property type="match status" value="1"/>
</dbReference>
<dbReference type="EC" id="3.1.3.89" evidence="1"/>
<protein>
    <submittedName>
        <fullName evidence="1">5'-deoxynucleotidase</fullName>
        <ecNumber evidence="1">3.1.3.89</ecNumber>
    </submittedName>
</protein>
<evidence type="ECO:0000313" key="1">
    <source>
        <dbReference type="EMBL" id="MXQ55137.1"/>
    </source>
</evidence>
<dbReference type="SUPFAM" id="SSF109604">
    <property type="entry name" value="HD-domain/PDEase-like"/>
    <property type="match status" value="1"/>
</dbReference>
<dbReference type="Pfam" id="PF12917">
    <property type="entry name" value="YfbR-like"/>
    <property type="match status" value="1"/>
</dbReference>
<sequence length="194" mass="22640">MSNHLYALLYRLRFTPRWSGTYCIHTEDVAQHSHFVSLIAHALCVIKKKIYNEDVDVAKVITLALYHDSSDAILTHVIAPVKRHESVKISFQKLKGIANNEITRMVPEKMVSEYLAIFQEADEKTMNIVGIADQIDAYCKAKIEVNKGNNDFYQIYEELEKEIQNLAIQQPCVRYFLENFLPSFFEKRLTYRYL</sequence>
<accession>A0A6I4VU88</accession>
<dbReference type="EMBL" id="WUUL01000011">
    <property type="protein sequence ID" value="MXQ55137.1"/>
    <property type="molecule type" value="Genomic_DNA"/>
</dbReference>
<keyword evidence="1" id="KW-0378">Hydrolase</keyword>
<reference evidence="1 2" key="1">
    <citation type="submission" date="2019-12" db="EMBL/GenBank/DDBJ databases">
        <title>Whole-genome analyses of novel actinobacteria.</title>
        <authorList>
            <person name="Sahin N."/>
            <person name="Saygin H."/>
        </authorList>
    </citation>
    <scope>NUCLEOTIDE SEQUENCE [LARGE SCALE GENOMIC DNA]</scope>
    <source>
        <strain evidence="1 2">KC615</strain>
    </source>
</reference>